<evidence type="ECO:0000256" key="3">
    <source>
        <dbReference type="ARBA" id="ARBA00022833"/>
    </source>
</evidence>
<evidence type="ECO:0000256" key="4">
    <source>
        <dbReference type="PROSITE-ProRule" id="PRU00042"/>
    </source>
</evidence>
<dbReference type="OrthoDB" id="372803at2759"/>
<keyword evidence="3" id="KW-0862">Zinc</keyword>
<dbReference type="SMART" id="SM00355">
    <property type="entry name" value="ZnF_C2H2"/>
    <property type="match status" value="2"/>
</dbReference>
<dbReference type="PROSITE" id="PS50157">
    <property type="entry name" value="ZINC_FINGER_C2H2_2"/>
    <property type="match status" value="1"/>
</dbReference>
<dbReference type="Gene3D" id="3.30.160.60">
    <property type="entry name" value="Classic Zinc Finger"/>
    <property type="match status" value="2"/>
</dbReference>
<dbReference type="EMBL" id="RRYP01011895">
    <property type="protein sequence ID" value="TNV77444.1"/>
    <property type="molecule type" value="Genomic_DNA"/>
</dbReference>
<keyword evidence="1" id="KW-0479">Metal-binding</keyword>
<dbReference type="GO" id="GO:0000981">
    <property type="term" value="F:DNA-binding transcription factor activity, RNA polymerase II-specific"/>
    <property type="evidence" value="ECO:0007669"/>
    <property type="project" value="TreeGrafter"/>
</dbReference>
<evidence type="ECO:0000256" key="1">
    <source>
        <dbReference type="ARBA" id="ARBA00022723"/>
    </source>
</evidence>
<organism evidence="6 7">
    <name type="scientific">Halteria grandinella</name>
    <dbReference type="NCBI Taxonomy" id="5974"/>
    <lineage>
        <taxon>Eukaryota</taxon>
        <taxon>Sar</taxon>
        <taxon>Alveolata</taxon>
        <taxon>Ciliophora</taxon>
        <taxon>Intramacronucleata</taxon>
        <taxon>Spirotrichea</taxon>
        <taxon>Stichotrichia</taxon>
        <taxon>Sporadotrichida</taxon>
        <taxon>Halteriidae</taxon>
        <taxon>Halteria</taxon>
    </lineage>
</organism>
<dbReference type="PANTHER" id="PTHR23235">
    <property type="entry name" value="KRUEPPEL-LIKE TRANSCRIPTION FACTOR"/>
    <property type="match status" value="1"/>
</dbReference>
<reference evidence="6" key="1">
    <citation type="submission" date="2019-06" db="EMBL/GenBank/DDBJ databases">
        <authorList>
            <person name="Zheng W."/>
        </authorList>
    </citation>
    <scope>NUCLEOTIDE SEQUENCE</scope>
    <source>
        <strain evidence="6">QDHG01</strain>
    </source>
</reference>
<evidence type="ECO:0000313" key="7">
    <source>
        <dbReference type="Proteomes" id="UP000785679"/>
    </source>
</evidence>
<keyword evidence="7" id="KW-1185">Reference proteome</keyword>
<protein>
    <recommendedName>
        <fullName evidence="5">C2H2-type domain-containing protein</fullName>
    </recommendedName>
</protein>
<dbReference type="PROSITE" id="PS00028">
    <property type="entry name" value="ZINC_FINGER_C2H2_1"/>
    <property type="match status" value="2"/>
</dbReference>
<dbReference type="InterPro" id="IPR036236">
    <property type="entry name" value="Znf_C2H2_sf"/>
</dbReference>
<evidence type="ECO:0000313" key="6">
    <source>
        <dbReference type="EMBL" id="TNV77444.1"/>
    </source>
</evidence>
<dbReference type="GO" id="GO:0000978">
    <property type="term" value="F:RNA polymerase II cis-regulatory region sequence-specific DNA binding"/>
    <property type="evidence" value="ECO:0007669"/>
    <property type="project" value="TreeGrafter"/>
</dbReference>
<dbReference type="GO" id="GO:0008270">
    <property type="term" value="F:zinc ion binding"/>
    <property type="evidence" value="ECO:0007669"/>
    <property type="project" value="UniProtKB-KW"/>
</dbReference>
<name>A0A8J8NMA5_HALGN</name>
<accession>A0A8J8NMA5</accession>
<proteinExistence type="predicted"/>
<dbReference type="InterPro" id="IPR013087">
    <property type="entry name" value="Znf_C2H2_type"/>
</dbReference>
<evidence type="ECO:0000256" key="2">
    <source>
        <dbReference type="ARBA" id="ARBA00022771"/>
    </source>
</evidence>
<dbReference type="AlphaFoldDB" id="A0A8J8NMA5"/>
<feature type="domain" description="C2H2-type" evidence="5">
    <location>
        <begin position="114"/>
        <end position="143"/>
    </location>
</feature>
<sequence length="233" mass="26519">MDKKLLNENLVIEKNEIAPGQSNSDSFSSSPKELFQIGKYDIPIDVKLSMVKLPNDIIGKIKSILNLPELAELECFDGDFIDVTNRCRTHIPDSKDYLVIRYVRPTSARLTNAFMCTFEGCSKIFPKWHNLFDHLRIHTGEKPFMCPVKGCIASFNQTANQKKHIDTHKLGDSLPCRNCGVFQQRPHINLKLQQKLALMSHNKQKYSNLSFQGLNENVKLKLKDGLDCAQNAK</sequence>
<dbReference type="SUPFAM" id="SSF57667">
    <property type="entry name" value="beta-beta-alpha zinc fingers"/>
    <property type="match status" value="1"/>
</dbReference>
<dbReference type="Proteomes" id="UP000785679">
    <property type="component" value="Unassembled WGS sequence"/>
</dbReference>
<dbReference type="PANTHER" id="PTHR23235:SF120">
    <property type="entry name" value="KRUPPEL-LIKE FACTOR 15"/>
    <property type="match status" value="1"/>
</dbReference>
<gene>
    <name evidence="6" type="ORF">FGO68_gene17007</name>
</gene>
<comment type="caution">
    <text evidence="6">The sequence shown here is derived from an EMBL/GenBank/DDBJ whole genome shotgun (WGS) entry which is preliminary data.</text>
</comment>
<evidence type="ECO:0000259" key="5">
    <source>
        <dbReference type="PROSITE" id="PS50157"/>
    </source>
</evidence>
<keyword evidence="2 4" id="KW-0863">Zinc-finger</keyword>